<sequence>MSQVDKAAQKALTEARYRAERKAYKLKLIELFNQVVSEHNAKNPKSPFGIGFKARRLRRDGKVETLPQEYGRILKGCEEFIDNPRRFPALYAWGGDAVNNIQCRRLIAKVLACILPNTDLIGGRIGEPTQAGIKTVSWNQVQEDYALRFGEFISPKSFGKAIKYLKRAGYLKSERINVNVDLEEGAIRSAPAYKQLSEVFFSDLKVVRYSNIVTMILETRKRQEGKGLRFKWLSFREIASGVQDIYNARKLNDIAQSTSIVFNSAITTPYLSPH</sequence>
<reference evidence="1 2" key="1">
    <citation type="submission" date="2015-01" db="EMBL/GenBank/DDBJ databases">
        <title>Vibrio sp. C5 JCM 19232 whole genome shotgun sequence.</title>
        <authorList>
            <person name="Sawabe T."/>
            <person name="Meirelles P."/>
            <person name="Feng G."/>
            <person name="Sayaka M."/>
            <person name="Hattori M."/>
            <person name="Ohkuma M."/>
        </authorList>
    </citation>
    <scope>NUCLEOTIDE SEQUENCE [LARGE SCALE GENOMIC DNA]</scope>
    <source>
        <strain evidence="1 2">JCM19232</strain>
    </source>
</reference>
<organism evidence="1 2">
    <name type="scientific">Vibrio ishigakensis</name>
    <dbReference type="NCBI Taxonomy" id="1481914"/>
    <lineage>
        <taxon>Bacteria</taxon>
        <taxon>Pseudomonadati</taxon>
        <taxon>Pseudomonadota</taxon>
        <taxon>Gammaproteobacteria</taxon>
        <taxon>Vibrionales</taxon>
        <taxon>Vibrionaceae</taxon>
        <taxon>Vibrio</taxon>
    </lineage>
</organism>
<accession>A0A0B8PEY2</accession>
<dbReference type="EMBL" id="BBSA01000020">
    <property type="protein sequence ID" value="GAM65500.1"/>
    <property type="molecule type" value="Genomic_DNA"/>
</dbReference>
<comment type="caution">
    <text evidence="1">The sequence shown here is derived from an EMBL/GenBank/DDBJ whole genome shotgun (WGS) entry which is preliminary data.</text>
</comment>
<evidence type="ECO:0000313" key="1">
    <source>
        <dbReference type="EMBL" id="GAM65500.1"/>
    </source>
</evidence>
<proteinExistence type="predicted"/>
<protein>
    <submittedName>
        <fullName evidence="1">Uncharacterized protein</fullName>
    </submittedName>
</protein>
<name>A0A0B8PEY2_9VIBR</name>
<gene>
    <name evidence="1" type="ORF">JCM19232_5000</name>
</gene>
<reference evidence="1 2" key="2">
    <citation type="submission" date="2015-01" db="EMBL/GenBank/DDBJ databases">
        <authorList>
            <consortium name="NBRP consortium"/>
            <person name="Sawabe T."/>
            <person name="Meirelles P."/>
            <person name="Feng G."/>
            <person name="Sayaka M."/>
            <person name="Hattori M."/>
            <person name="Ohkuma M."/>
        </authorList>
    </citation>
    <scope>NUCLEOTIDE SEQUENCE [LARGE SCALE GENOMIC DNA]</scope>
    <source>
        <strain evidence="1 2">JCM19232</strain>
    </source>
</reference>
<dbReference type="AlphaFoldDB" id="A0A0B8PEY2"/>
<evidence type="ECO:0000313" key="2">
    <source>
        <dbReference type="Proteomes" id="UP000031670"/>
    </source>
</evidence>
<dbReference type="Proteomes" id="UP000031670">
    <property type="component" value="Unassembled WGS sequence"/>
</dbReference>